<dbReference type="AlphaFoldDB" id="B9LZA1"/>
<name>B9LZA1_GEODF</name>
<dbReference type="RefSeq" id="WP_012647383.1">
    <property type="nucleotide sequence ID" value="NC_011979.1"/>
</dbReference>
<dbReference type="InterPro" id="IPR041657">
    <property type="entry name" value="HTH_17"/>
</dbReference>
<evidence type="ECO:0000313" key="2">
    <source>
        <dbReference type="EMBL" id="ACM20654.1"/>
    </source>
</evidence>
<dbReference type="HOGENOM" id="CLU_2934945_0_0_7"/>
<dbReference type="eggNOG" id="ENOG5033DN4">
    <property type="taxonomic scope" value="Bacteria"/>
</dbReference>
<dbReference type="OrthoDB" id="5397962at2"/>
<feature type="domain" description="Helix-turn-helix" evidence="1">
    <location>
        <begin position="7"/>
        <end position="51"/>
    </location>
</feature>
<organism evidence="2 3">
    <name type="scientific">Geotalea daltonii (strain DSM 22248 / JCM 15807 / FRC-32)</name>
    <name type="common">Geobacter daltonii</name>
    <dbReference type="NCBI Taxonomy" id="316067"/>
    <lineage>
        <taxon>Bacteria</taxon>
        <taxon>Pseudomonadati</taxon>
        <taxon>Thermodesulfobacteriota</taxon>
        <taxon>Desulfuromonadia</taxon>
        <taxon>Geobacterales</taxon>
        <taxon>Geobacteraceae</taxon>
        <taxon>Geotalea</taxon>
    </lineage>
</organism>
<sequence>MSLVKTWYTVEEAVAKFGVDEARILEWVTEGLIRTEDSDGKVVRVNGDDLDLKIQELTGI</sequence>
<protein>
    <recommendedName>
        <fullName evidence="1">Helix-turn-helix domain-containing protein</fullName>
    </recommendedName>
</protein>
<evidence type="ECO:0000313" key="3">
    <source>
        <dbReference type="Proteomes" id="UP000007721"/>
    </source>
</evidence>
<reference evidence="2 3" key="1">
    <citation type="submission" date="2009-01" db="EMBL/GenBank/DDBJ databases">
        <title>Complete sequence of Geobacter sp. FRC-32.</title>
        <authorList>
            <consortium name="US DOE Joint Genome Institute"/>
            <person name="Lucas S."/>
            <person name="Copeland A."/>
            <person name="Lapidus A."/>
            <person name="Glavina del Rio T."/>
            <person name="Dalin E."/>
            <person name="Tice H."/>
            <person name="Bruce D."/>
            <person name="Goodwin L."/>
            <person name="Pitluck S."/>
            <person name="Saunders E."/>
            <person name="Brettin T."/>
            <person name="Detter J.C."/>
            <person name="Han C."/>
            <person name="Larimer F."/>
            <person name="Land M."/>
            <person name="Hauser L."/>
            <person name="Kyrpides N."/>
            <person name="Ovchinnikova G."/>
            <person name="Kostka J."/>
            <person name="Richardson P."/>
        </authorList>
    </citation>
    <scope>NUCLEOTIDE SEQUENCE [LARGE SCALE GENOMIC DNA]</scope>
    <source>
        <strain evidence="3">DSM 22248 / JCM 15807 / FRC-32</strain>
    </source>
</reference>
<dbReference type="Pfam" id="PF12728">
    <property type="entry name" value="HTH_17"/>
    <property type="match status" value="1"/>
</dbReference>
<dbReference type="EMBL" id="CP001390">
    <property type="protein sequence ID" value="ACM20654.1"/>
    <property type="molecule type" value="Genomic_DNA"/>
</dbReference>
<keyword evidence="3" id="KW-1185">Reference proteome</keyword>
<proteinExistence type="predicted"/>
<evidence type="ECO:0000259" key="1">
    <source>
        <dbReference type="Pfam" id="PF12728"/>
    </source>
</evidence>
<gene>
    <name evidence="2" type="ordered locus">Geob_2300</name>
</gene>
<dbReference type="KEGG" id="geo:Geob_2300"/>
<accession>B9LZA1</accession>
<dbReference type="Proteomes" id="UP000007721">
    <property type="component" value="Chromosome"/>
</dbReference>